<reference evidence="7 8" key="1">
    <citation type="submission" date="2017-02" db="EMBL/GenBank/DDBJ databases">
        <authorList>
            <person name="Peterson S.W."/>
        </authorList>
    </citation>
    <scope>NUCLEOTIDE SEQUENCE [LARGE SCALE GENOMIC DNA]</scope>
    <source>
        <strain evidence="7 8">B Mb 05.01</strain>
    </source>
</reference>
<keyword evidence="5 6" id="KW-0472">Membrane</keyword>
<dbReference type="EMBL" id="FUKO01000014">
    <property type="protein sequence ID" value="SJN25423.1"/>
    <property type="molecule type" value="Genomic_DNA"/>
</dbReference>
<evidence type="ECO:0000313" key="8">
    <source>
        <dbReference type="Proteomes" id="UP000196320"/>
    </source>
</evidence>
<evidence type="ECO:0000256" key="1">
    <source>
        <dbReference type="ARBA" id="ARBA00004651"/>
    </source>
</evidence>
<evidence type="ECO:0000256" key="2">
    <source>
        <dbReference type="ARBA" id="ARBA00022475"/>
    </source>
</evidence>
<dbReference type="OrthoDB" id="3175972at2"/>
<gene>
    <name evidence="7" type="ORF">FM104_04895</name>
</gene>
<accession>A0A1R4J1A3</accession>
<keyword evidence="3 6" id="KW-0812">Transmembrane</keyword>
<dbReference type="RefSeq" id="WP_087130350.1">
    <property type="nucleotide sequence ID" value="NZ_FUKO01000014.1"/>
</dbReference>
<dbReference type="Proteomes" id="UP000196320">
    <property type="component" value="Unassembled WGS sequence"/>
</dbReference>
<keyword evidence="8" id="KW-1185">Reference proteome</keyword>
<feature type="transmembrane region" description="Helical" evidence="6">
    <location>
        <begin position="162"/>
        <end position="183"/>
    </location>
</feature>
<evidence type="ECO:0000256" key="3">
    <source>
        <dbReference type="ARBA" id="ARBA00022692"/>
    </source>
</evidence>
<evidence type="ECO:0000256" key="5">
    <source>
        <dbReference type="ARBA" id="ARBA00023136"/>
    </source>
</evidence>
<sequence>MITLQQAGALALACALLIAVPGPSVMFVIGRALSVGRSAALSSVAGNMIGCYLVGLAVALGLGPLLERSELLFQVIKWAGIIYLVWLGIRTFRSAGPAVEGPPGARSGDHGGTPVQTSKVTSWAAARTGVIVGLTNPKALIIFTALVPQFINPDAGGTAQQILLLGLVPILIGLVTDTAWALAAGRARSWLGSSPRKMTIIGRTGGLAIIGVGASTAIAGDPR</sequence>
<evidence type="ECO:0000256" key="6">
    <source>
        <dbReference type="SAM" id="Phobius"/>
    </source>
</evidence>
<feature type="transmembrane region" description="Helical" evidence="6">
    <location>
        <begin position="44"/>
        <end position="66"/>
    </location>
</feature>
<evidence type="ECO:0000256" key="4">
    <source>
        <dbReference type="ARBA" id="ARBA00022989"/>
    </source>
</evidence>
<dbReference type="InterPro" id="IPR001123">
    <property type="entry name" value="LeuE-type"/>
</dbReference>
<feature type="transmembrane region" description="Helical" evidence="6">
    <location>
        <begin position="204"/>
        <end position="220"/>
    </location>
</feature>
<keyword evidence="4 6" id="KW-1133">Transmembrane helix</keyword>
<dbReference type="GO" id="GO:0015171">
    <property type="term" value="F:amino acid transmembrane transporter activity"/>
    <property type="evidence" value="ECO:0007669"/>
    <property type="project" value="TreeGrafter"/>
</dbReference>
<dbReference type="AlphaFoldDB" id="A0A1R4J1A3"/>
<dbReference type="PIRSF" id="PIRSF006324">
    <property type="entry name" value="LeuE"/>
    <property type="match status" value="1"/>
</dbReference>
<dbReference type="PANTHER" id="PTHR30086">
    <property type="entry name" value="ARGININE EXPORTER PROTEIN ARGO"/>
    <property type="match status" value="1"/>
</dbReference>
<comment type="subcellular location">
    <subcellularLocation>
        <location evidence="1">Cell membrane</location>
        <topology evidence="1">Multi-pass membrane protein</topology>
    </subcellularLocation>
</comment>
<evidence type="ECO:0000313" key="7">
    <source>
        <dbReference type="EMBL" id="SJN25423.1"/>
    </source>
</evidence>
<name>A0A1R4J1A3_9MICO</name>
<keyword evidence="2" id="KW-1003">Cell membrane</keyword>
<dbReference type="PANTHER" id="PTHR30086:SF20">
    <property type="entry name" value="ARGININE EXPORTER PROTEIN ARGO-RELATED"/>
    <property type="match status" value="1"/>
</dbReference>
<proteinExistence type="predicted"/>
<dbReference type="GO" id="GO:0005886">
    <property type="term" value="C:plasma membrane"/>
    <property type="evidence" value="ECO:0007669"/>
    <property type="project" value="UniProtKB-SubCell"/>
</dbReference>
<organism evidence="7 8">
    <name type="scientific">Microbacterium esteraromaticum</name>
    <dbReference type="NCBI Taxonomy" id="57043"/>
    <lineage>
        <taxon>Bacteria</taxon>
        <taxon>Bacillati</taxon>
        <taxon>Actinomycetota</taxon>
        <taxon>Actinomycetes</taxon>
        <taxon>Micrococcales</taxon>
        <taxon>Microbacteriaceae</taxon>
        <taxon>Microbacterium</taxon>
    </lineage>
</organism>
<dbReference type="Pfam" id="PF01810">
    <property type="entry name" value="LysE"/>
    <property type="match status" value="1"/>
</dbReference>
<protein>
    <submittedName>
        <fullName evidence="7">Lysine exporter protein (LYSE/YGGA)</fullName>
    </submittedName>
</protein>